<comment type="caution">
    <text evidence="1">The sequence shown here is derived from an EMBL/GenBank/DDBJ whole genome shotgun (WGS) entry which is preliminary data.</text>
</comment>
<keyword evidence="2" id="KW-1185">Reference proteome</keyword>
<dbReference type="Pfam" id="PF04320">
    <property type="entry name" value="YggL_50S_bp"/>
    <property type="match status" value="1"/>
</dbReference>
<dbReference type="AlphaFoldDB" id="A0A931BHH9"/>
<evidence type="ECO:0000313" key="2">
    <source>
        <dbReference type="Proteomes" id="UP000645610"/>
    </source>
</evidence>
<accession>A0A931BHH9</accession>
<name>A0A931BHH9_9BACT</name>
<protein>
    <submittedName>
        <fullName evidence="1">DUF469 family protein</fullName>
    </submittedName>
</protein>
<dbReference type="InterPro" id="IPR007416">
    <property type="entry name" value="YggL_50S_bp"/>
</dbReference>
<evidence type="ECO:0000313" key="1">
    <source>
        <dbReference type="EMBL" id="MBF9142463.1"/>
    </source>
</evidence>
<reference evidence="1 2" key="1">
    <citation type="submission" date="2020-11" db="EMBL/GenBank/DDBJ databases">
        <authorList>
            <person name="Kim M.K."/>
        </authorList>
    </citation>
    <scope>NUCLEOTIDE SEQUENCE [LARGE SCALE GENOMIC DNA]</scope>
    <source>
        <strain evidence="1 2">BT439</strain>
    </source>
</reference>
<dbReference type="Proteomes" id="UP000645610">
    <property type="component" value="Unassembled WGS sequence"/>
</dbReference>
<sequence length="129" mass="14708">MEFTQEQLKAARMGEFQELAWHFRVELKPELSTLQCQVFFSDLIDFTESNKLGLGGEPSDFYLVSLLNRKAVTATEQKLLTDWLLARFEVSQMTIAETGLEGGLTDAWFIMMLVSAEGITTPSFHRFFS</sequence>
<gene>
    <name evidence="1" type="ORF">I2I01_12505</name>
</gene>
<dbReference type="EMBL" id="JADQDP010000003">
    <property type="protein sequence ID" value="MBF9142463.1"/>
    <property type="molecule type" value="Genomic_DNA"/>
</dbReference>
<proteinExistence type="predicted"/>
<dbReference type="RefSeq" id="WP_196286825.1">
    <property type="nucleotide sequence ID" value="NZ_JADQDP010000003.1"/>
</dbReference>
<organism evidence="1 2">
    <name type="scientific">Hymenobacter properus</name>
    <dbReference type="NCBI Taxonomy" id="2791026"/>
    <lineage>
        <taxon>Bacteria</taxon>
        <taxon>Pseudomonadati</taxon>
        <taxon>Bacteroidota</taxon>
        <taxon>Cytophagia</taxon>
        <taxon>Cytophagales</taxon>
        <taxon>Hymenobacteraceae</taxon>
        <taxon>Hymenobacter</taxon>
    </lineage>
</organism>